<keyword evidence="3" id="KW-1185">Reference proteome</keyword>
<dbReference type="Proteomes" id="UP000007599">
    <property type="component" value="Chromosome I"/>
</dbReference>
<dbReference type="OrthoDB" id="6402664at2"/>
<dbReference type="RefSeq" id="WP_014387526.1">
    <property type="nucleotide sequence ID" value="NC_017025.1"/>
</dbReference>
<dbReference type="KEGG" id="fin:KQS_01950"/>
<sequence>MKGFLIKLLISTILIIVISHFLGIQVQDFTSAIVTAVVLSLLNTFIKPVLVVLTIPVTFFTLGLFLLVINTLMVLTTDYFVDGFKVPSFFTAFLFSIILSISQSVLNKIFVD</sequence>
<evidence type="ECO:0000313" key="3">
    <source>
        <dbReference type="Proteomes" id="UP000007599"/>
    </source>
</evidence>
<evidence type="ECO:0000313" key="2">
    <source>
        <dbReference type="EMBL" id="CCG52382.1"/>
    </source>
</evidence>
<dbReference type="AlphaFoldDB" id="H8XQ88"/>
<feature type="transmembrane region" description="Helical" evidence="1">
    <location>
        <begin position="53"/>
        <end position="75"/>
    </location>
</feature>
<accession>H8XQ88</accession>
<dbReference type="Pfam" id="PF04020">
    <property type="entry name" value="Phage_holin_4_2"/>
    <property type="match status" value="1"/>
</dbReference>
<evidence type="ECO:0000256" key="1">
    <source>
        <dbReference type="SAM" id="Phobius"/>
    </source>
</evidence>
<dbReference type="PATRIC" id="fig|1094466.5.peg.384"/>
<dbReference type="PANTHER" id="PTHR37309">
    <property type="entry name" value="SLR0284 PROTEIN"/>
    <property type="match status" value="1"/>
</dbReference>
<feature type="transmembrane region" description="Helical" evidence="1">
    <location>
        <begin position="87"/>
        <end position="106"/>
    </location>
</feature>
<reference evidence="3" key="2">
    <citation type="submission" date="2012-03" db="EMBL/GenBank/DDBJ databases">
        <title>Complete genome sequence of Flavobacterium indicum GPTSA100-9T, isolated from warm spring water.</title>
        <authorList>
            <person name="Barbier P."/>
            <person name="Houel A."/>
            <person name="Loux V."/>
            <person name="Poulain J."/>
            <person name="Bernardet J.-F."/>
            <person name="Touchon M."/>
            <person name="Duchaud E."/>
        </authorList>
    </citation>
    <scope>NUCLEOTIDE SEQUENCE [LARGE SCALE GENOMIC DNA]</scope>
    <source>
        <strain evidence="3">DSM 17447 / CIP 109464 / GPTSA100-9</strain>
    </source>
</reference>
<feature type="transmembrane region" description="Helical" evidence="1">
    <location>
        <begin position="29"/>
        <end position="46"/>
    </location>
</feature>
<name>H8XQ88_FLAIG</name>
<organism evidence="2 3">
    <name type="scientific">Flavobacterium indicum (strain DSM 17447 / CIP 109464 / GPTSA100-9)</name>
    <dbReference type="NCBI Taxonomy" id="1094466"/>
    <lineage>
        <taxon>Bacteria</taxon>
        <taxon>Pseudomonadati</taxon>
        <taxon>Bacteroidota</taxon>
        <taxon>Flavobacteriia</taxon>
        <taxon>Flavobacteriales</taxon>
        <taxon>Flavobacteriaceae</taxon>
        <taxon>Flavobacterium</taxon>
    </lineage>
</organism>
<proteinExistence type="predicted"/>
<keyword evidence="1" id="KW-0472">Membrane</keyword>
<keyword evidence="1" id="KW-0812">Transmembrane</keyword>
<dbReference type="PANTHER" id="PTHR37309:SF1">
    <property type="entry name" value="SLR0284 PROTEIN"/>
    <property type="match status" value="1"/>
</dbReference>
<dbReference type="eggNOG" id="COG1950">
    <property type="taxonomic scope" value="Bacteria"/>
</dbReference>
<dbReference type="InterPro" id="IPR007165">
    <property type="entry name" value="Phage_holin_4_2"/>
</dbReference>
<feature type="transmembrane region" description="Helical" evidence="1">
    <location>
        <begin position="5"/>
        <end position="23"/>
    </location>
</feature>
<reference evidence="2 3" key="1">
    <citation type="journal article" date="2012" name="J. Bacteriol.">
        <title>Complete Genome Sequence of Flavobacterium indicum GPSTA100-9T, Isolated from Warm Spring Water.</title>
        <authorList>
            <person name="Barbier P."/>
            <person name="Houel A."/>
            <person name="Loux V."/>
            <person name="Poulain J."/>
            <person name="Bernardet J.F."/>
            <person name="Touchon M."/>
            <person name="Duchaud E."/>
        </authorList>
    </citation>
    <scope>NUCLEOTIDE SEQUENCE [LARGE SCALE GENOMIC DNA]</scope>
    <source>
        <strain evidence="3">DSM 17447 / CIP 109464 / GPTSA100-9</strain>
    </source>
</reference>
<keyword evidence="1" id="KW-1133">Transmembrane helix</keyword>
<protein>
    <recommendedName>
        <fullName evidence="4">Phage holin family protein</fullName>
    </recommendedName>
</protein>
<dbReference type="HOGENOM" id="CLU_120441_2_0_10"/>
<dbReference type="EMBL" id="HE774682">
    <property type="protein sequence ID" value="CCG52382.1"/>
    <property type="molecule type" value="Genomic_DNA"/>
</dbReference>
<evidence type="ECO:0008006" key="4">
    <source>
        <dbReference type="Google" id="ProtNLM"/>
    </source>
</evidence>
<dbReference type="STRING" id="1094466.KQS_01950"/>
<gene>
    <name evidence="2" type="ordered locus">KQS_01950</name>
</gene>